<comment type="similarity">
    <text evidence="1">Belongs to the bacterial solute-binding protein 3 family.</text>
</comment>
<evidence type="ECO:0000313" key="3">
    <source>
        <dbReference type="Proteomes" id="UP000471381"/>
    </source>
</evidence>
<dbReference type="PANTHER" id="PTHR35936">
    <property type="entry name" value="MEMBRANE-BOUND LYTIC MUREIN TRANSGLYCOSYLASE F"/>
    <property type="match status" value="1"/>
</dbReference>
<dbReference type="Gene3D" id="3.40.190.10">
    <property type="entry name" value="Periplasmic binding protein-like II"/>
    <property type="match status" value="2"/>
</dbReference>
<sequence length="250" mass="28067">MDPVKRRIYRILVKILLLSLASSACIAKESLRYNLGTSGSSIPYENAVDDLRPGIMVELLPLIMDAAGLKTEKVMLSTKRAAQAFKNGALDFDFFSPEWVPPNEANDNFVFTDPIIDVTEYFITLPENVDRYRTRNQIRSDSIVGTVEGYVYFDANTFTPLAFQSESDLILALRNQRIEVAIMEEAVARYWSAKHGVEISFGAIHTKGSLSLRLHSRHKDKVGTLNNVIQKLSAEGKIQSVIDKYADFTI</sequence>
<evidence type="ECO:0000256" key="1">
    <source>
        <dbReference type="ARBA" id="ARBA00010333"/>
    </source>
</evidence>
<reference evidence="2 3" key="1">
    <citation type="submission" date="2020-01" db="EMBL/GenBank/DDBJ databases">
        <title>Genomes of bacteria type strains.</title>
        <authorList>
            <person name="Chen J."/>
            <person name="Zhu S."/>
            <person name="Yang J."/>
        </authorList>
    </citation>
    <scope>NUCLEOTIDE SEQUENCE [LARGE SCALE GENOMIC DNA]</scope>
    <source>
        <strain evidence="2 3">LMG 24078</strain>
    </source>
</reference>
<dbReference type="Proteomes" id="UP000471381">
    <property type="component" value="Unassembled WGS sequence"/>
</dbReference>
<dbReference type="PANTHER" id="PTHR35936:SF19">
    <property type="entry name" value="AMINO-ACID-BINDING PROTEIN YXEM-RELATED"/>
    <property type="match status" value="1"/>
</dbReference>
<name>A0A6N9TB07_9ALTE</name>
<keyword evidence="3" id="KW-1185">Reference proteome</keyword>
<organism evidence="2 3">
    <name type="scientific">Alteromonas genovensis</name>
    <dbReference type="NCBI Taxonomy" id="471225"/>
    <lineage>
        <taxon>Bacteria</taxon>
        <taxon>Pseudomonadati</taxon>
        <taxon>Pseudomonadota</taxon>
        <taxon>Gammaproteobacteria</taxon>
        <taxon>Alteromonadales</taxon>
        <taxon>Alteromonadaceae</taxon>
        <taxon>Alteromonas/Salinimonas group</taxon>
        <taxon>Alteromonas</taxon>
    </lineage>
</organism>
<gene>
    <name evidence="2" type="ORF">GTQ48_02855</name>
</gene>
<comment type="caution">
    <text evidence="2">The sequence shown here is derived from an EMBL/GenBank/DDBJ whole genome shotgun (WGS) entry which is preliminary data.</text>
</comment>
<proteinExistence type="inferred from homology"/>
<accession>A0A6N9TB07</accession>
<protein>
    <submittedName>
        <fullName evidence="2">Transporter substrate-binding domain-containing protein</fullName>
    </submittedName>
</protein>
<evidence type="ECO:0000313" key="2">
    <source>
        <dbReference type="EMBL" id="NDW14473.1"/>
    </source>
</evidence>
<dbReference type="PROSITE" id="PS51257">
    <property type="entry name" value="PROKAR_LIPOPROTEIN"/>
    <property type="match status" value="1"/>
</dbReference>
<dbReference type="SUPFAM" id="SSF53850">
    <property type="entry name" value="Periplasmic binding protein-like II"/>
    <property type="match status" value="1"/>
</dbReference>
<dbReference type="EMBL" id="JAAAWO010000002">
    <property type="protein sequence ID" value="NDW14473.1"/>
    <property type="molecule type" value="Genomic_DNA"/>
</dbReference>
<dbReference type="AlphaFoldDB" id="A0A6N9TB07"/>